<comment type="caution">
    <text evidence="1">The sequence shown here is derived from an EMBL/GenBank/DDBJ whole genome shotgun (WGS) entry which is preliminary data.</text>
</comment>
<name>A0A2W4TSZ2_9CYAN</name>
<sequence>MESFLLIAILMVAIFAISKYLDYRRTEAVKAVAAQLGFTYQETSIQFVDSRISQSTLCSKGRDRRLKNVIKGCSDNIQISVGDYAYTTGSGKNKAAHRQTIVILECTRSHLPRFSLVPENVLHKIGNFFGYPDINFNSHPEFSNAIA</sequence>
<dbReference type="Proteomes" id="UP000249354">
    <property type="component" value="Unassembled WGS sequence"/>
</dbReference>
<protein>
    <submittedName>
        <fullName evidence="1">Uncharacterized protein</fullName>
    </submittedName>
</protein>
<gene>
    <name evidence="1" type="ORF">DCF25_17950</name>
</gene>
<evidence type="ECO:0000313" key="1">
    <source>
        <dbReference type="EMBL" id="PZO12256.1"/>
    </source>
</evidence>
<reference evidence="2" key="1">
    <citation type="submission" date="2018-04" db="EMBL/GenBank/DDBJ databases">
        <authorList>
            <person name="Cornet L."/>
        </authorList>
    </citation>
    <scope>NUCLEOTIDE SEQUENCE [LARGE SCALE GENOMIC DNA]</scope>
</reference>
<evidence type="ECO:0000313" key="2">
    <source>
        <dbReference type="Proteomes" id="UP000249354"/>
    </source>
</evidence>
<proteinExistence type="predicted"/>
<organism evidence="1 2">
    <name type="scientific">Leptolyngbya foveolarum</name>
    <dbReference type="NCBI Taxonomy" id="47253"/>
    <lineage>
        <taxon>Bacteria</taxon>
        <taxon>Bacillati</taxon>
        <taxon>Cyanobacteriota</taxon>
        <taxon>Cyanophyceae</taxon>
        <taxon>Leptolyngbyales</taxon>
        <taxon>Leptolyngbyaceae</taxon>
        <taxon>Leptolyngbya group</taxon>
        <taxon>Leptolyngbya</taxon>
    </lineage>
</organism>
<dbReference type="EMBL" id="QBMC01000154">
    <property type="protein sequence ID" value="PZO12256.1"/>
    <property type="molecule type" value="Genomic_DNA"/>
</dbReference>
<accession>A0A2W4TSZ2</accession>
<dbReference type="AlphaFoldDB" id="A0A2W4TSZ2"/>
<reference evidence="1 2" key="2">
    <citation type="submission" date="2018-06" db="EMBL/GenBank/DDBJ databases">
        <title>Metagenomic assembly of (sub)arctic Cyanobacteria and their associated microbiome from non-axenic cultures.</title>
        <authorList>
            <person name="Baurain D."/>
        </authorList>
    </citation>
    <scope>NUCLEOTIDE SEQUENCE [LARGE SCALE GENOMIC DNA]</scope>
    <source>
        <strain evidence="1">ULC129bin1</strain>
    </source>
</reference>